<dbReference type="InterPro" id="IPR003782">
    <property type="entry name" value="SCO1/SenC"/>
</dbReference>
<gene>
    <name evidence="3" type="ORF">ES716_06890</name>
</gene>
<dbReference type="Proteomes" id="UP000576616">
    <property type="component" value="Unassembled WGS sequence"/>
</dbReference>
<dbReference type="InterPro" id="IPR013766">
    <property type="entry name" value="Thioredoxin_domain"/>
</dbReference>
<keyword evidence="2" id="KW-0186">Copper</keyword>
<evidence type="ECO:0000313" key="4">
    <source>
        <dbReference type="Proteomes" id="UP000576616"/>
    </source>
</evidence>
<comment type="caution">
    <text evidence="3">The sequence shown here is derived from an EMBL/GenBank/DDBJ whole genome shotgun (WGS) entry which is preliminary data.</text>
</comment>
<dbReference type="InterPro" id="IPR036249">
    <property type="entry name" value="Thioredoxin-like_sf"/>
</dbReference>
<comment type="similarity">
    <text evidence="1">Belongs to the SCO1/2 family.</text>
</comment>
<dbReference type="Gene3D" id="3.40.30.10">
    <property type="entry name" value="Glutaredoxin"/>
    <property type="match status" value="1"/>
</dbReference>
<evidence type="ECO:0000256" key="1">
    <source>
        <dbReference type="ARBA" id="ARBA00010996"/>
    </source>
</evidence>
<reference evidence="3 4" key="1">
    <citation type="submission" date="2019-01" db="EMBL/GenBank/DDBJ databases">
        <authorList>
            <consortium name="PulseNet: The National Subtyping Network for Foodborne Disease Surveillance"/>
            <person name="Tarr C.L."/>
            <person name="Trees E."/>
            <person name="Katz L.S."/>
            <person name="Carleton-Romer H.A."/>
            <person name="Stroika S."/>
            <person name="Kucerova Z."/>
            <person name="Roache K.F."/>
            <person name="Sabol A.L."/>
            <person name="Besser J."/>
            <person name="Gerner-Smidt P."/>
        </authorList>
    </citation>
    <scope>NUCLEOTIDE SEQUENCE [LARGE SCALE GENOMIC DNA]</scope>
    <source>
        <strain evidence="3 4">PNUSAC007828</strain>
    </source>
</reference>
<organism evidence="3 4">
    <name type="scientific">Campylobacter coli</name>
    <dbReference type="NCBI Taxonomy" id="195"/>
    <lineage>
        <taxon>Bacteria</taxon>
        <taxon>Pseudomonadati</taxon>
        <taxon>Campylobacterota</taxon>
        <taxon>Epsilonproteobacteria</taxon>
        <taxon>Campylobacterales</taxon>
        <taxon>Campylobacteraceae</taxon>
        <taxon>Campylobacter</taxon>
    </lineage>
</organism>
<dbReference type="CDD" id="cd02968">
    <property type="entry name" value="SCO"/>
    <property type="match status" value="1"/>
</dbReference>
<name>A0A381CGW2_CAMCO</name>
<dbReference type="SUPFAM" id="SSF52833">
    <property type="entry name" value="Thioredoxin-like"/>
    <property type="match status" value="1"/>
</dbReference>
<protein>
    <submittedName>
        <fullName evidence="3">SCO family protein</fullName>
    </submittedName>
</protein>
<dbReference type="Pfam" id="PF02630">
    <property type="entry name" value="SCO1-SenC"/>
    <property type="match status" value="1"/>
</dbReference>
<evidence type="ECO:0000256" key="2">
    <source>
        <dbReference type="ARBA" id="ARBA00023008"/>
    </source>
</evidence>
<dbReference type="OrthoDB" id="9790194at2"/>
<evidence type="ECO:0000313" key="3">
    <source>
        <dbReference type="EMBL" id="EAH8157644.1"/>
    </source>
</evidence>
<dbReference type="PROSITE" id="PS51352">
    <property type="entry name" value="THIOREDOXIN_2"/>
    <property type="match status" value="1"/>
</dbReference>
<dbReference type="AlphaFoldDB" id="A0A381CGW2"/>
<accession>A0A381CGW2</accession>
<dbReference type="STRING" id="195.ATE51_01726"/>
<dbReference type="PANTHER" id="PTHR12151">
    <property type="entry name" value="ELECTRON TRANSPORT PROTIN SCO1/SENC FAMILY MEMBER"/>
    <property type="match status" value="1"/>
</dbReference>
<dbReference type="RefSeq" id="WP_002839294.1">
    <property type="nucleotide sequence ID" value="NZ_AP028407.1"/>
</dbReference>
<dbReference type="PANTHER" id="PTHR12151:SF25">
    <property type="entry name" value="LINALOOL DEHYDRATASE_ISOMERASE DOMAIN-CONTAINING PROTEIN"/>
    <property type="match status" value="1"/>
</dbReference>
<proteinExistence type="inferred from homology"/>
<sequence>MKKVFLFAVAFVAMGILAFCLINKNQYDFNLRSAFKEQTTLEDFKGKKLIVYFGYTFCPDICPSTLSLIGKNLKALKDPKAHVLFISLDISRDGNLTSTNEWLRYFYPNADALIAKNDSVLKKVAKNYGVQYQKIDINDSVMKYSVAHSSEIFLIDENGKLQKIIRDLNPEEVVKELKNFLSSK</sequence>
<dbReference type="EMBL" id="AABKAB010000013">
    <property type="protein sequence ID" value="EAH8157644.1"/>
    <property type="molecule type" value="Genomic_DNA"/>
</dbReference>